<dbReference type="Proteomes" id="UP000054485">
    <property type="component" value="Unassembled WGS sequence"/>
</dbReference>
<reference evidence="1 2" key="1">
    <citation type="submission" date="2014-04" db="EMBL/GenBank/DDBJ databases">
        <authorList>
            <consortium name="DOE Joint Genome Institute"/>
            <person name="Kuo A."/>
            <person name="Ruytinx J."/>
            <person name="Rineau F."/>
            <person name="Colpaert J."/>
            <person name="Kohler A."/>
            <person name="Nagy L.G."/>
            <person name="Floudas D."/>
            <person name="Copeland A."/>
            <person name="Barry K.W."/>
            <person name="Cichocki N."/>
            <person name="Veneault-Fourrey C."/>
            <person name="LaButti K."/>
            <person name="Lindquist E.A."/>
            <person name="Lipzen A."/>
            <person name="Lundell T."/>
            <person name="Morin E."/>
            <person name="Murat C."/>
            <person name="Sun H."/>
            <person name="Tunlid A."/>
            <person name="Henrissat B."/>
            <person name="Grigoriev I.V."/>
            <person name="Hibbett D.S."/>
            <person name="Martin F."/>
            <person name="Nordberg H.P."/>
            <person name="Cantor M.N."/>
            <person name="Hua S.X."/>
        </authorList>
    </citation>
    <scope>NUCLEOTIDE SEQUENCE [LARGE SCALE GENOMIC DNA]</scope>
    <source>
        <strain evidence="1 2">UH-Slu-Lm8-n1</strain>
    </source>
</reference>
<sequence>MGKITTVSQYHILEKRILKVENLLLGDPIFSDSYVSEQHEGYTGEGLTTRASKPALIRPGCVTRSLALDAQGFAKVSTF</sequence>
<gene>
    <name evidence="1" type="ORF">CY34DRAFT_813179</name>
</gene>
<accession>A0A0D0A7D2</accession>
<dbReference type="InParanoid" id="A0A0D0A7D2"/>
<keyword evidence="2" id="KW-1185">Reference proteome</keyword>
<name>A0A0D0A7D2_9AGAM</name>
<proteinExistence type="predicted"/>
<dbReference type="EMBL" id="KN835819">
    <property type="protein sequence ID" value="KIK34044.1"/>
    <property type="molecule type" value="Genomic_DNA"/>
</dbReference>
<dbReference type="AlphaFoldDB" id="A0A0D0A7D2"/>
<reference evidence="2" key="2">
    <citation type="submission" date="2015-01" db="EMBL/GenBank/DDBJ databases">
        <title>Evolutionary Origins and Diversification of the Mycorrhizal Mutualists.</title>
        <authorList>
            <consortium name="DOE Joint Genome Institute"/>
            <consortium name="Mycorrhizal Genomics Consortium"/>
            <person name="Kohler A."/>
            <person name="Kuo A."/>
            <person name="Nagy L.G."/>
            <person name="Floudas D."/>
            <person name="Copeland A."/>
            <person name="Barry K.W."/>
            <person name="Cichocki N."/>
            <person name="Veneault-Fourrey C."/>
            <person name="LaButti K."/>
            <person name="Lindquist E.A."/>
            <person name="Lipzen A."/>
            <person name="Lundell T."/>
            <person name="Morin E."/>
            <person name="Murat C."/>
            <person name="Riley R."/>
            <person name="Ohm R."/>
            <person name="Sun H."/>
            <person name="Tunlid A."/>
            <person name="Henrissat B."/>
            <person name="Grigoriev I.V."/>
            <person name="Hibbett D.S."/>
            <person name="Martin F."/>
        </authorList>
    </citation>
    <scope>NUCLEOTIDE SEQUENCE [LARGE SCALE GENOMIC DNA]</scope>
    <source>
        <strain evidence="2">UH-Slu-Lm8-n1</strain>
    </source>
</reference>
<organism evidence="1 2">
    <name type="scientific">Suillus luteus UH-Slu-Lm8-n1</name>
    <dbReference type="NCBI Taxonomy" id="930992"/>
    <lineage>
        <taxon>Eukaryota</taxon>
        <taxon>Fungi</taxon>
        <taxon>Dikarya</taxon>
        <taxon>Basidiomycota</taxon>
        <taxon>Agaricomycotina</taxon>
        <taxon>Agaricomycetes</taxon>
        <taxon>Agaricomycetidae</taxon>
        <taxon>Boletales</taxon>
        <taxon>Suillineae</taxon>
        <taxon>Suillaceae</taxon>
        <taxon>Suillus</taxon>
    </lineage>
</organism>
<evidence type="ECO:0000313" key="2">
    <source>
        <dbReference type="Proteomes" id="UP000054485"/>
    </source>
</evidence>
<dbReference type="HOGENOM" id="CLU_2607620_0_0_1"/>
<evidence type="ECO:0000313" key="1">
    <source>
        <dbReference type="EMBL" id="KIK34044.1"/>
    </source>
</evidence>
<protein>
    <submittedName>
        <fullName evidence="1">Uncharacterized protein</fullName>
    </submittedName>
</protein>